<dbReference type="InterPro" id="IPR023149">
    <property type="entry name" value="Trans_acon_MeTrfase_C"/>
</dbReference>
<dbReference type="PANTHER" id="PTHR43861:SF1">
    <property type="entry name" value="TRANS-ACONITATE 2-METHYLTRANSFERASE"/>
    <property type="match status" value="1"/>
</dbReference>
<keyword evidence="1" id="KW-0489">Methyltransferase</keyword>
<dbReference type="Pfam" id="PF13489">
    <property type="entry name" value="Methyltransf_23"/>
    <property type="match status" value="1"/>
</dbReference>
<dbReference type="NCBIfam" id="NF002463">
    <property type="entry name" value="PRK01683.1"/>
    <property type="match status" value="1"/>
</dbReference>
<keyword evidence="1" id="KW-0808">Transferase</keyword>
<dbReference type="Gene3D" id="1.10.150.290">
    <property type="entry name" value="S-adenosyl-L-methionine-dependent methyltransferases"/>
    <property type="match status" value="1"/>
</dbReference>
<keyword evidence="2" id="KW-1185">Reference proteome</keyword>
<dbReference type="Proteomes" id="UP000494255">
    <property type="component" value="Unassembled WGS sequence"/>
</dbReference>
<proteinExistence type="predicted"/>
<dbReference type="PANTHER" id="PTHR43861">
    <property type="entry name" value="TRANS-ACONITATE 2-METHYLTRANSFERASE-RELATED"/>
    <property type="match status" value="1"/>
</dbReference>
<dbReference type="EC" id="2.1.1.144" evidence="1"/>
<protein>
    <submittedName>
        <fullName evidence="1">Trans-aconitate 2-methyltransferase</fullName>
        <ecNumber evidence="1">2.1.1.144</ecNumber>
    </submittedName>
</protein>
<evidence type="ECO:0000313" key="1">
    <source>
        <dbReference type="EMBL" id="CAB3715176.1"/>
    </source>
</evidence>
<name>A0A6J5BRX7_9BURK</name>
<dbReference type="GO" id="GO:0030798">
    <property type="term" value="F:trans-aconitate 2-methyltransferase activity"/>
    <property type="evidence" value="ECO:0007669"/>
    <property type="project" value="UniProtKB-EC"/>
</dbReference>
<dbReference type="AlphaFoldDB" id="A0A6J5BRX7"/>
<gene>
    <name evidence="1" type="primary">tam_3</name>
    <name evidence="1" type="ORF">LMG24238_04458</name>
</gene>
<organism evidence="1 2">
    <name type="scientific">Paraburkholderia sediminicola</name>
    <dbReference type="NCBI Taxonomy" id="458836"/>
    <lineage>
        <taxon>Bacteria</taxon>
        <taxon>Pseudomonadati</taxon>
        <taxon>Pseudomonadota</taxon>
        <taxon>Betaproteobacteria</taxon>
        <taxon>Burkholderiales</taxon>
        <taxon>Burkholderiaceae</taxon>
        <taxon>Paraburkholderia</taxon>
    </lineage>
</organism>
<dbReference type="SUPFAM" id="SSF53335">
    <property type="entry name" value="S-adenosyl-L-methionine-dependent methyltransferases"/>
    <property type="match status" value="1"/>
</dbReference>
<sequence>MINSFYSAFAAAQNERIGSIRHRTHCAVVSENGPALGCTRVQLGAIGTKEREMTSSTNWQAKQYVLFENERTRPVRDLLAAIPATDVRVAVDIGCGPGNSTEALAARLPGAAVSGMDSSADMIAAAIKRLPQFKFEVSDIETWAAPGPYGLILANAVLQWVPNHEQLFPSLVKKLAPGGNLAVQMPDNLDEPAHRLLREIAADGPWANKLRGVERTMRYGADWYYALLKPLCARVDVWRTVYHHPLAGGADAVVEWFKGSALRPFLAELDDSEQGVFLARYRDAIARAYPAQTDGTVLLPFPRLFIVATR</sequence>
<dbReference type="GO" id="GO:0032259">
    <property type="term" value="P:methylation"/>
    <property type="evidence" value="ECO:0007669"/>
    <property type="project" value="UniProtKB-KW"/>
</dbReference>
<accession>A0A6J5BRX7</accession>
<evidence type="ECO:0000313" key="2">
    <source>
        <dbReference type="Proteomes" id="UP000494255"/>
    </source>
</evidence>
<dbReference type="EMBL" id="CADIKC010000006">
    <property type="protein sequence ID" value="CAB3715176.1"/>
    <property type="molecule type" value="Genomic_DNA"/>
</dbReference>
<dbReference type="Gene3D" id="3.40.50.150">
    <property type="entry name" value="Vaccinia Virus protein VP39"/>
    <property type="match status" value="1"/>
</dbReference>
<dbReference type="CDD" id="cd02440">
    <property type="entry name" value="AdoMet_MTases"/>
    <property type="match status" value="1"/>
</dbReference>
<reference evidence="1 2" key="1">
    <citation type="submission" date="2020-04" db="EMBL/GenBank/DDBJ databases">
        <authorList>
            <person name="De Canck E."/>
        </authorList>
    </citation>
    <scope>NUCLEOTIDE SEQUENCE [LARGE SCALE GENOMIC DNA]</scope>
    <source>
        <strain evidence="1 2">LMG 24238</strain>
    </source>
</reference>
<dbReference type="InterPro" id="IPR029063">
    <property type="entry name" value="SAM-dependent_MTases_sf"/>
</dbReference>